<dbReference type="AlphaFoldDB" id="A0A9K3H6E5"/>
<sequence>MISIELIPCEIRFRLDHFKRNYMPINTLSAMSFVSKLVPTEKLCRSVYSIVNVLISIKRQFKVISRAIQLK</sequence>
<dbReference type="EMBL" id="MNCJ02000330">
    <property type="protein sequence ID" value="KAF5766539.1"/>
    <property type="molecule type" value="Genomic_DNA"/>
</dbReference>
<comment type="caution">
    <text evidence="1">The sequence shown here is derived from an EMBL/GenBank/DDBJ whole genome shotgun (WGS) entry which is preliminary data.</text>
</comment>
<evidence type="ECO:0000313" key="2">
    <source>
        <dbReference type="Proteomes" id="UP000215914"/>
    </source>
</evidence>
<reference evidence="1" key="2">
    <citation type="submission" date="2020-06" db="EMBL/GenBank/DDBJ databases">
        <title>Helianthus annuus Genome sequencing and assembly Release 2.</title>
        <authorList>
            <person name="Gouzy J."/>
            <person name="Langlade N."/>
            <person name="Munos S."/>
        </authorList>
    </citation>
    <scope>NUCLEOTIDE SEQUENCE</scope>
    <source>
        <tissue evidence="1">Leaves</tissue>
    </source>
</reference>
<evidence type="ECO:0000313" key="1">
    <source>
        <dbReference type="EMBL" id="KAF5766539.1"/>
    </source>
</evidence>
<dbReference type="Gramene" id="mRNA:HanXRQr2_Chr15g0716521">
    <property type="protein sequence ID" value="CDS:HanXRQr2_Chr15g0716521.1"/>
    <property type="gene ID" value="HanXRQr2_Chr15g0716521"/>
</dbReference>
<name>A0A9K3H6E5_HELAN</name>
<proteinExistence type="predicted"/>
<gene>
    <name evidence="1" type="ORF">HanXRQr2_Chr15g0716521</name>
</gene>
<reference evidence="1" key="1">
    <citation type="journal article" date="2017" name="Nature">
        <title>The sunflower genome provides insights into oil metabolism, flowering and Asterid evolution.</title>
        <authorList>
            <person name="Badouin H."/>
            <person name="Gouzy J."/>
            <person name="Grassa C.J."/>
            <person name="Murat F."/>
            <person name="Staton S.E."/>
            <person name="Cottret L."/>
            <person name="Lelandais-Briere C."/>
            <person name="Owens G.L."/>
            <person name="Carrere S."/>
            <person name="Mayjonade B."/>
            <person name="Legrand L."/>
            <person name="Gill N."/>
            <person name="Kane N.C."/>
            <person name="Bowers J.E."/>
            <person name="Hubner S."/>
            <person name="Bellec A."/>
            <person name="Berard A."/>
            <person name="Berges H."/>
            <person name="Blanchet N."/>
            <person name="Boniface M.C."/>
            <person name="Brunel D."/>
            <person name="Catrice O."/>
            <person name="Chaidir N."/>
            <person name="Claudel C."/>
            <person name="Donnadieu C."/>
            <person name="Faraut T."/>
            <person name="Fievet G."/>
            <person name="Helmstetter N."/>
            <person name="King M."/>
            <person name="Knapp S.J."/>
            <person name="Lai Z."/>
            <person name="Le Paslier M.C."/>
            <person name="Lippi Y."/>
            <person name="Lorenzon L."/>
            <person name="Mandel J.R."/>
            <person name="Marage G."/>
            <person name="Marchand G."/>
            <person name="Marquand E."/>
            <person name="Bret-Mestries E."/>
            <person name="Morien E."/>
            <person name="Nambeesan S."/>
            <person name="Nguyen T."/>
            <person name="Pegot-Espagnet P."/>
            <person name="Pouilly N."/>
            <person name="Raftis F."/>
            <person name="Sallet E."/>
            <person name="Schiex T."/>
            <person name="Thomas J."/>
            <person name="Vandecasteele C."/>
            <person name="Vares D."/>
            <person name="Vear F."/>
            <person name="Vautrin S."/>
            <person name="Crespi M."/>
            <person name="Mangin B."/>
            <person name="Burke J.M."/>
            <person name="Salse J."/>
            <person name="Munos S."/>
            <person name="Vincourt P."/>
            <person name="Rieseberg L.H."/>
            <person name="Langlade N.B."/>
        </authorList>
    </citation>
    <scope>NUCLEOTIDE SEQUENCE</scope>
    <source>
        <tissue evidence="1">Leaves</tissue>
    </source>
</reference>
<organism evidence="1 2">
    <name type="scientific">Helianthus annuus</name>
    <name type="common">Common sunflower</name>
    <dbReference type="NCBI Taxonomy" id="4232"/>
    <lineage>
        <taxon>Eukaryota</taxon>
        <taxon>Viridiplantae</taxon>
        <taxon>Streptophyta</taxon>
        <taxon>Embryophyta</taxon>
        <taxon>Tracheophyta</taxon>
        <taxon>Spermatophyta</taxon>
        <taxon>Magnoliopsida</taxon>
        <taxon>eudicotyledons</taxon>
        <taxon>Gunneridae</taxon>
        <taxon>Pentapetalae</taxon>
        <taxon>asterids</taxon>
        <taxon>campanulids</taxon>
        <taxon>Asterales</taxon>
        <taxon>Asteraceae</taxon>
        <taxon>Asteroideae</taxon>
        <taxon>Heliantheae alliance</taxon>
        <taxon>Heliantheae</taxon>
        <taxon>Helianthus</taxon>
    </lineage>
</organism>
<protein>
    <submittedName>
        <fullName evidence="1">Uncharacterized protein</fullName>
    </submittedName>
</protein>
<accession>A0A9K3H6E5</accession>
<dbReference type="Proteomes" id="UP000215914">
    <property type="component" value="Unassembled WGS sequence"/>
</dbReference>
<keyword evidence="2" id="KW-1185">Reference proteome</keyword>